<gene>
    <name evidence="3" type="ORF">SA87_03430</name>
</gene>
<dbReference type="STRING" id="1484.SA87_03430"/>
<evidence type="ECO:0000313" key="4">
    <source>
        <dbReference type="Proteomes" id="UP000243024"/>
    </source>
</evidence>
<dbReference type="Pfam" id="PF13921">
    <property type="entry name" value="Myb_DNA-bind_6"/>
    <property type="match status" value="1"/>
</dbReference>
<feature type="region of interest" description="Disordered" evidence="2">
    <location>
        <begin position="184"/>
        <end position="224"/>
    </location>
</feature>
<dbReference type="PANTHER" id="PTHR41302:SF2">
    <property type="entry name" value="PRESPORE SPECIFIC TRANSCRIPTIONAL ACTIVATOR RSFA"/>
    <property type="match status" value="1"/>
</dbReference>
<dbReference type="AlphaFoldDB" id="A0A179INT5"/>
<name>A0A179INT5_HYDSH</name>
<dbReference type="Proteomes" id="UP000243024">
    <property type="component" value="Unassembled WGS sequence"/>
</dbReference>
<evidence type="ECO:0008006" key="5">
    <source>
        <dbReference type="Google" id="ProtNLM"/>
    </source>
</evidence>
<feature type="compositionally biased region" description="Low complexity" evidence="2">
    <location>
        <begin position="21"/>
        <end position="30"/>
    </location>
</feature>
<organism evidence="3 4">
    <name type="scientific">Hydrogenibacillus schlegelii</name>
    <name type="common">Bacillus schlegelii</name>
    <dbReference type="NCBI Taxonomy" id="1484"/>
    <lineage>
        <taxon>Bacteria</taxon>
        <taxon>Bacillati</taxon>
        <taxon>Bacillota</taxon>
        <taxon>Bacilli</taxon>
        <taxon>Bacillales</taxon>
        <taxon>Bacillales Family X. Incertae Sedis</taxon>
        <taxon>Hydrogenibacillus</taxon>
    </lineage>
</organism>
<feature type="coiled-coil region" evidence="1">
    <location>
        <begin position="149"/>
        <end position="176"/>
    </location>
</feature>
<feature type="compositionally biased region" description="Low complexity" evidence="2">
    <location>
        <begin position="184"/>
        <end position="208"/>
    </location>
</feature>
<keyword evidence="1" id="KW-0175">Coiled coil</keyword>
<keyword evidence="4" id="KW-1185">Reference proteome</keyword>
<dbReference type="EMBL" id="JXBB01000034">
    <property type="protein sequence ID" value="OAR03893.1"/>
    <property type="molecule type" value="Genomic_DNA"/>
</dbReference>
<dbReference type="InterPro" id="IPR014243">
    <property type="entry name" value="RsfA-like"/>
</dbReference>
<proteinExistence type="predicted"/>
<evidence type="ECO:0000256" key="2">
    <source>
        <dbReference type="SAM" id="MobiDB-lite"/>
    </source>
</evidence>
<comment type="caution">
    <text evidence="3">The sequence shown here is derived from an EMBL/GenBank/DDBJ whole genome shotgun (WGS) entry which is preliminary data.</text>
</comment>
<protein>
    <recommendedName>
        <fullName evidence="5">Prespore specific transcriptional activator RsfA</fullName>
    </recommendedName>
</protein>
<dbReference type="OrthoDB" id="2845592at2"/>
<accession>A0A179INT5</accession>
<evidence type="ECO:0000313" key="3">
    <source>
        <dbReference type="EMBL" id="OAR03893.1"/>
    </source>
</evidence>
<sequence length="224" mass="24558">MSNERWPLVDGASVPEEGADAARAASAAERSGAKERPDAAESEARSSAALTAEGRFRRYDSWKDEEDRLLASLVLDYVRSGRTQLEAFVEAAGRLGRTASACGFRWNKALRTFYREELEAAKKERRERRKGRSAARAALARRTEFQPKLSVLLAMVHDLERSVRRLKEEVYRIQTQWEAAALAPEAAEDAAGGVRGASGEAPAAGGSKARPEEAGEAEDRAPER</sequence>
<feature type="compositionally biased region" description="Basic and acidic residues" evidence="2">
    <location>
        <begin position="31"/>
        <end position="44"/>
    </location>
</feature>
<dbReference type="PANTHER" id="PTHR41302">
    <property type="entry name" value="PRESPORE-SPECIFIC TRANSCRIPTIONAL REGULATOR RSFA-RELATED"/>
    <property type="match status" value="1"/>
</dbReference>
<feature type="compositionally biased region" description="Basic and acidic residues" evidence="2">
    <location>
        <begin position="209"/>
        <end position="224"/>
    </location>
</feature>
<feature type="region of interest" description="Disordered" evidence="2">
    <location>
        <begin position="1"/>
        <end position="47"/>
    </location>
</feature>
<evidence type="ECO:0000256" key="1">
    <source>
        <dbReference type="SAM" id="Coils"/>
    </source>
</evidence>
<reference evidence="3 4" key="1">
    <citation type="submission" date="2015-09" db="EMBL/GenBank/DDBJ databases">
        <title>Draft genome sequence of Hydrogenibacillus schlegelii DSM 2000.</title>
        <authorList>
            <person name="Hemp J."/>
        </authorList>
    </citation>
    <scope>NUCLEOTIDE SEQUENCE [LARGE SCALE GENOMIC DNA]</scope>
    <source>
        <strain evidence="3 4">MA 48</strain>
    </source>
</reference>
<dbReference type="RefSeq" id="WP_066202172.1">
    <property type="nucleotide sequence ID" value="NZ_CBCSAS010000009.1"/>
</dbReference>